<dbReference type="Pfam" id="PF12781">
    <property type="entry name" value="AAA_9"/>
    <property type="match status" value="1"/>
</dbReference>
<feature type="domain" description="Dynein heavy chain ATP-binding dynein motor region" evidence="1">
    <location>
        <begin position="18"/>
        <end position="106"/>
    </location>
</feature>
<dbReference type="AlphaFoldDB" id="A0A448WVI2"/>
<organism evidence="2 3">
    <name type="scientific">Protopolystoma xenopodis</name>
    <dbReference type="NCBI Taxonomy" id="117903"/>
    <lineage>
        <taxon>Eukaryota</taxon>
        <taxon>Metazoa</taxon>
        <taxon>Spiralia</taxon>
        <taxon>Lophotrochozoa</taxon>
        <taxon>Platyhelminthes</taxon>
        <taxon>Monogenea</taxon>
        <taxon>Polyopisthocotylea</taxon>
        <taxon>Polystomatidea</taxon>
        <taxon>Polystomatidae</taxon>
        <taxon>Protopolystoma</taxon>
    </lineage>
</organism>
<name>A0A448WVI2_9PLAT</name>
<dbReference type="EMBL" id="CAAALY010050194">
    <property type="protein sequence ID" value="VEL21216.1"/>
    <property type="molecule type" value="Genomic_DNA"/>
</dbReference>
<accession>A0A448WVI2</accession>
<keyword evidence="3" id="KW-1185">Reference proteome</keyword>
<comment type="caution">
    <text evidence="2">The sequence shown here is derived from an EMBL/GenBank/DDBJ whole genome shotgun (WGS) entry which is preliminary data.</text>
</comment>
<evidence type="ECO:0000313" key="3">
    <source>
        <dbReference type="Proteomes" id="UP000784294"/>
    </source>
</evidence>
<reference evidence="2" key="1">
    <citation type="submission" date="2018-11" db="EMBL/GenBank/DDBJ databases">
        <authorList>
            <consortium name="Pathogen Informatics"/>
        </authorList>
    </citation>
    <scope>NUCLEOTIDE SEQUENCE</scope>
</reference>
<evidence type="ECO:0000259" key="1">
    <source>
        <dbReference type="Pfam" id="PF12781"/>
    </source>
</evidence>
<dbReference type="Proteomes" id="UP000784294">
    <property type="component" value="Unassembled WGS sequence"/>
</dbReference>
<evidence type="ECO:0000313" key="2">
    <source>
        <dbReference type="EMBL" id="VEL21216.1"/>
    </source>
</evidence>
<gene>
    <name evidence="2" type="ORF">PXEA_LOCUS14656</name>
</gene>
<dbReference type="Gene3D" id="3.40.50.300">
    <property type="entry name" value="P-loop containing nucleotide triphosphate hydrolases"/>
    <property type="match status" value="1"/>
</dbReference>
<dbReference type="InterPro" id="IPR027417">
    <property type="entry name" value="P-loop_NTPase"/>
</dbReference>
<protein>
    <recommendedName>
        <fullName evidence="1">Dynein heavy chain ATP-binding dynein motor region domain-containing protein</fullName>
    </recommendedName>
</protein>
<sequence>MAPWRRESWLAVWGYSSRRACLLVPALQSAELLTQVSVCLFCQQVTSFSSKLFRSDVEDAVSYGKILLIEDIGEEIDISLNHILDRNFIKMGQKIKHELELGLDTVRVSSVSPSKIGNRLLSNAPRKVNTKPYKHDCQWEKDECVALRETVSMNTEQWCPLNTIFLRPFHSTVLDPIERDPGRGGALAKTLS</sequence>
<proteinExistence type="predicted"/>
<dbReference type="InterPro" id="IPR035706">
    <property type="entry name" value="AAA_9"/>
</dbReference>